<dbReference type="Proteomes" id="UP001138681">
    <property type="component" value="Unassembled WGS sequence"/>
</dbReference>
<evidence type="ECO:0000313" key="2">
    <source>
        <dbReference type="Proteomes" id="UP001138681"/>
    </source>
</evidence>
<protein>
    <submittedName>
        <fullName evidence="1">Uncharacterized protein</fullName>
    </submittedName>
</protein>
<accession>A0A9X1F2F2</accession>
<organism evidence="1 2">
    <name type="scientific">Erythrobacter crassostreae</name>
    <dbReference type="NCBI Taxonomy" id="2828328"/>
    <lineage>
        <taxon>Bacteria</taxon>
        <taxon>Pseudomonadati</taxon>
        <taxon>Pseudomonadota</taxon>
        <taxon>Alphaproteobacteria</taxon>
        <taxon>Sphingomonadales</taxon>
        <taxon>Erythrobacteraceae</taxon>
        <taxon>Erythrobacter/Porphyrobacter group</taxon>
        <taxon>Erythrobacter</taxon>
    </lineage>
</organism>
<dbReference type="AlphaFoldDB" id="A0A9X1F2F2"/>
<sequence length="136" mass="13660">MTSTVDGAPIVVVANHDVTLENAGTLLTTGVTQTVRVNQGTTCATIKNAATGRIEAAPRGVNFVGTYEVLNNDGVIIGTGSQRNGTVDADGTANNFTLNNIIVMDAGVAGSAVPLQLGTADGDVRSCTAVNDGTLA</sequence>
<evidence type="ECO:0000313" key="1">
    <source>
        <dbReference type="EMBL" id="MBV7259062.1"/>
    </source>
</evidence>
<gene>
    <name evidence="1" type="ORF">KCG46_05655</name>
</gene>
<dbReference type="RefSeq" id="WP_218404307.1">
    <property type="nucleotide sequence ID" value="NZ_JAGSPC010000001.1"/>
</dbReference>
<comment type="caution">
    <text evidence="1">The sequence shown here is derived from an EMBL/GenBank/DDBJ whole genome shotgun (WGS) entry which is preliminary data.</text>
</comment>
<keyword evidence="2" id="KW-1185">Reference proteome</keyword>
<dbReference type="EMBL" id="JAGSPC010000001">
    <property type="protein sequence ID" value="MBV7259062.1"/>
    <property type="molecule type" value="Genomic_DNA"/>
</dbReference>
<proteinExistence type="predicted"/>
<reference evidence="1" key="1">
    <citation type="submission" date="2021-04" db="EMBL/GenBank/DDBJ databases">
        <authorList>
            <person name="Pira H."/>
            <person name="Risdian C."/>
            <person name="Wink J."/>
        </authorList>
    </citation>
    <scope>NUCLEOTIDE SEQUENCE</scope>
    <source>
        <strain evidence="1">WH158</strain>
    </source>
</reference>
<name>A0A9X1F2F2_9SPHN</name>